<evidence type="ECO:0000313" key="2">
    <source>
        <dbReference type="Proteomes" id="UP001057452"/>
    </source>
</evidence>
<proteinExistence type="predicted"/>
<accession>A0ACB9WIX3</accession>
<evidence type="ECO:0000313" key="1">
    <source>
        <dbReference type="EMBL" id="KAI4813338.1"/>
    </source>
</evidence>
<organism evidence="1 2">
    <name type="scientific">Chaenocephalus aceratus</name>
    <name type="common">Blackfin icefish</name>
    <name type="synonym">Chaenichthys aceratus</name>
    <dbReference type="NCBI Taxonomy" id="36190"/>
    <lineage>
        <taxon>Eukaryota</taxon>
        <taxon>Metazoa</taxon>
        <taxon>Chordata</taxon>
        <taxon>Craniata</taxon>
        <taxon>Vertebrata</taxon>
        <taxon>Euteleostomi</taxon>
        <taxon>Actinopterygii</taxon>
        <taxon>Neopterygii</taxon>
        <taxon>Teleostei</taxon>
        <taxon>Neoteleostei</taxon>
        <taxon>Acanthomorphata</taxon>
        <taxon>Eupercaria</taxon>
        <taxon>Perciformes</taxon>
        <taxon>Notothenioidei</taxon>
        <taxon>Channichthyidae</taxon>
        <taxon>Chaenocephalus</taxon>
    </lineage>
</organism>
<gene>
    <name evidence="1" type="ORF">KUCAC02_024670</name>
</gene>
<keyword evidence="2" id="KW-1185">Reference proteome</keyword>
<dbReference type="Proteomes" id="UP001057452">
    <property type="component" value="Chromosome 22"/>
</dbReference>
<name>A0ACB9WIX3_CHAAC</name>
<comment type="caution">
    <text evidence="1">The sequence shown here is derived from an EMBL/GenBank/DDBJ whole genome shotgun (WGS) entry which is preliminary data.</text>
</comment>
<dbReference type="EMBL" id="CM043806">
    <property type="protein sequence ID" value="KAI4813338.1"/>
    <property type="molecule type" value="Genomic_DNA"/>
</dbReference>
<protein>
    <submittedName>
        <fullName evidence="1">Uncharacterized protein</fullName>
    </submittedName>
</protein>
<reference evidence="1" key="1">
    <citation type="submission" date="2022-05" db="EMBL/GenBank/DDBJ databases">
        <title>Chromosome-level genome of Chaenocephalus aceratus.</title>
        <authorList>
            <person name="Park H."/>
        </authorList>
    </citation>
    <scope>NUCLEOTIDE SEQUENCE</scope>
    <source>
        <strain evidence="1">KU_202001</strain>
    </source>
</reference>
<sequence>MPCSLPAVAVTNGRVSIQGLYPSGYAAYTVHGGPSPRRPVRLDRAADEMRRSSLGRASYLRHVIRAVRLRCSCSLLANSNSAEKDPETLLLHFFGDHRRR</sequence>